<name>A0A914LAH9_MELIC</name>
<dbReference type="Proteomes" id="UP000887563">
    <property type="component" value="Unplaced"/>
</dbReference>
<feature type="coiled-coil region" evidence="1">
    <location>
        <begin position="81"/>
        <end position="129"/>
    </location>
</feature>
<sequence length="339" mass="38767">MSKPRNIQTMNYGSKSNSTFKKMTSLNQTNLAKFSSKKKSKAKLELSCVNKPCIISHINADRLNRKCNKLTKDKKTDAVKLTEANLEVEKLTRENKRLRKSKKALFKDKTNLIEELAREKVKYDRLQQRSTNNIVNCIIIEESTVGGQKTRFVVDADIFRNVKRKADRRKIKLEKCKDKIRSLKGKLAQPSVNAVREFEAKIVFDRSSQTDKIIGERSSTDSKLKYSDRNLVSIKIDSKNLGLDAKDLIGENCVSRPIKLQNDQSSDVERSNPGLSENFKRFIVMDKNALMDGLLSPDYAVELYLQYAPFNLSGNTCEEMGKIKLHLFDIVKKFMENLG</sequence>
<dbReference type="AlphaFoldDB" id="A0A914LAH9"/>
<proteinExistence type="predicted"/>
<keyword evidence="2" id="KW-1185">Reference proteome</keyword>
<reference evidence="3" key="1">
    <citation type="submission" date="2022-11" db="UniProtKB">
        <authorList>
            <consortium name="WormBaseParasite"/>
        </authorList>
    </citation>
    <scope>IDENTIFICATION</scope>
</reference>
<keyword evidence="1" id="KW-0175">Coiled coil</keyword>
<evidence type="ECO:0000313" key="2">
    <source>
        <dbReference type="Proteomes" id="UP000887563"/>
    </source>
</evidence>
<accession>A0A914LAH9</accession>
<organism evidence="2 3">
    <name type="scientific">Meloidogyne incognita</name>
    <name type="common">Southern root-knot nematode worm</name>
    <name type="synonym">Oxyuris incognita</name>
    <dbReference type="NCBI Taxonomy" id="6306"/>
    <lineage>
        <taxon>Eukaryota</taxon>
        <taxon>Metazoa</taxon>
        <taxon>Ecdysozoa</taxon>
        <taxon>Nematoda</taxon>
        <taxon>Chromadorea</taxon>
        <taxon>Rhabditida</taxon>
        <taxon>Tylenchina</taxon>
        <taxon>Tylenchomorpha</taxon>
        <taxon>Tylenchoidea</taxon>
        <taxon>Meloidogynidae</taxon>
        <taxon>Meloidogyninae</taxon>
        <taxon>Meloidogyne</taxon>
        <taxon>Meloidogyne incognita group</taxon>
    </lineage>
</organism>
<protein>
    <submittedName>
        <fullName evidence="3">Uncharacterized protein</fullName>
    </submittedName>
</protein>
<dbReference type="WBParaSite" id="Minc3s00376g11249">
    <property type="protein sequence ID" value="Minc3s00376g11249"/>
    <property type="gene ID" value="Minc3s00376g11249"/>
</dbReference>
<evidence type="ECO:0000256" key="1">
    <source>
        <dbReference type="SAM" id="Coils"/>
    </source>
</evidence>
<evidence type="ECO:0000313" key="3">
    <source>
        <dbReference type="WBParaSite" id="Minc3s00376g11249"/>
    </source>
</evidence>